<evidence type="ECO:0000313" key="6">
    <source>
        <dbReference type="EMBL" id="EHO17370.1"/>
    </source>
</evidence>
<dbReference type="CDD" id="cd02869">
    <property type="entry name" value="PseudoU_synth_RluA_like"/>
    <property type="match status" value="1"/>
</dbReference>
<name>A0AA37DGQ3_9FIRM</name>
<organism evidence="6 7">
    <name type="scientific">Stomatobaculum longum</name>
    <dbReference type="NCBI Taxonomy" id="796942"/>
    <lineage>
        <taxon>Bacteria</taxon>
        <taxon>Bacillati</taxon>
        <taxon>Bacillota</taxon>
        <taxon>Clostridia</taxon>
        <taxon>Lachnospirales</taxon>
        <taxon>Lachnospiraceae</taxon>
        <taxon>Stomatobaculum</taxon>
    </lineage>
</organism>
<dbReference type="GO" id="GO:0000455">
    <property type="term" value="P:enzyme-directed rRNA pseudouridine synthesis"/>
    <property type="evidence" value="ECO:0007669"/>
    <property type="project" value="TreeGrafter"/>
</dbReference>
<evidence type="ECO:0000313" key="7">
    <source>
        <dbReference type="Proteomes" id="UP000018466"/>
    </source>
</evidence>
<reference evidence="6 7" key="1">
    <citation type="submission" date="2011-10" db="EMBL/GenBank/DDBJ databases">
        <title>The Genome Sequence of Lachnospiraceae bacterium ACC2.</title>
        <authorList>
            <consortium name="The Broad Institute Genome Sequencing Platform"/>
            <person name="Earl A."/>
            <person name="Ward D."/>
            <person name="Feldgarden M."/>
            <person name="Gevers D."/>
            <person name="Sizova M."/>
            <person name="Hazen A."/>
            <person name="Epstein S."/>
            <person name="Young S.K."/>
            <person name="Zeng Q."/>
            <person name="Gargeya S."/>
            <person name="Fitzgerald M."/>
            <person name="Haas B."/>
            <person name="Abouelleil A."/>
            <person name="Alvarado L."/>
            <person name="Arachchi H.M."/>
            <person name="Berlin A."/>
            <person name="Brown A."/>
            <person name="Chapman S.B."/>
            <person name="Chen Z."/>
            <person name="Dunbar C."/>
            <person name="Freedman E."/>
            <person name="Gearin G."/>
            <person name="Goldberg J."/>
            <person name="Griggs A."/>
            <person name="Gujja S."/>
            <person name="Heiman D."/>
            <person name="Howarth C."/>
            <person name="Larson L."/>
            <person name="Lui A."/>
            <person name="MacDonald P.J.P."/>
            <person name="Montmayeur A."/>
            <person name="Murphy C."/>
            <person name="Neiman D."/>
            <person name="Pearson M."/>
            <person name="Priest M."/>
            <person name="Roberts A."/>
            <person name="Saif S."/>
            <person name="Shea T."/>
            <person name="Shenoy N."/>
            <person name="Sisk P."/>
            <person name="Stolte C."/>
            <person name="Sykes S."/>
            <person name="Wortman J."/>
            <person name="Nusbaum C."/>
            <person name="Birren B."/>
        </authorList>
    </citation>
    <scope>NUCLEOTIDE SEQUENCE [LARGE SCALE GENOMIC DNA]</scope>
    <source>
        <strain evidence="6 7">ACC2</strain>
    </source>
</reference>
<feature type="domain" description="Pseudouridine synthase RsuA/RluA-like" evidence="5">
    <location>
        <begin position="10"/>
        <end position="167"/>
    </location>
</feature>
<dbReference type="AlphaFoldDB" id="A0AA37DGQ3"/>
<evidence type="ECO:0000259" key="5">
    <source>
        <dbReference type="Pfam" id="PF00849"/>
    </source>
</evidence>
<proteinExistence type="inferred from homology"/>
<protein>
    <recommendedName>
        <fullName evidence="3">RNA pseudouridylate synthase</fullName>
    </recommendedName>
    <alternativeName>
        <fullName evidence="4">RNA-uridine isomerase</fullName>
    </alternativeName>
</protein>
<dbReference type="InterPro" id="IPR050188">
    <property type="entry name" value="RluA_PseudoU_synthase"/>
</dbReference>
<dbReference type="Proteomes" id="UP000018466">
    <property type="component" value="Unassembled WGS sequence"/>
</dbReference>
<dbReference type="Gene3D" id="3.30.2350.10">
    <property type="entry name" value="Pseudouridine synthase"/>
    <property type="match status" value="1"/>
</dbReference>
<comment type="caution">
    <text evidence="6">The sequence shown here is derived from an EMBL/GenBank/DDBJ whole genome shotgun (WGS) entry which is preliminary data.</text>
</comment>
<evidence type="ECO:0000256" key="2">
    <source>
        <dbReference type="ARBA" id="ARBA00010876"/>
    </source>
</evidence>
<keyword evidence="7" id="KW-1185">Reference proteome</keyword>
<comment type="catalytic activity">
    <reaction evidence="1">
        <text>a uridine in RNA = a pseudouridine in RNA</text>
        <dbReference type="Rhea" id="RHEA:48348"/>
        <dbReference type="Rhea" id="RHEA-COMP:12068"/>
        <dbReference type="Rhea" id="RHEA-COMP:12069"/>
        <dbReference type="ChEBI" id="CHEBI:65314"/>
        <dbReference type="ChEBI" id="CHEBI:65315"/>
    </reaction>
</comment>
<dbReference type="InterPro" id="IPR006145">
    <property type="entry name" value="PsdUridine_synth_RsuA/RluA"/>
</dbReference>
<dbReference type="InterPro" id="IPR020103">
    <property type="entry name" value="PsdUridine_synth_cat_dom_sf"/>
</dbReference>
<evidence type="ECO:0000256" key="3">
    <source>
        <dbReference type="ARBA" id="ARBA00031870"/>
    </source>
</evidence>
<dbReference type="RefSeq" id="WP_009532802.1">
    <property type="nucleotide sequence ID" value="NZ_CAJPPX010000063.1"/>
</dbReference>
<dbReference type="GO" id="GO:0003723">
    <property type="term" value="F:RNA binding"/>
    <property type="evidence" value="ECO:0007669"/>
    <property type="project" value="InterPro"/>
</dbReference>
<dbReference type="GeneID" id="86940729"/>
<accession>A0AA37DGQ3</accession>
<evidence type="ECO:0000256" key="4">
    <source>
        <dbReference type="ARBA" id="ARBA00033164"/>
    </source>
</evidence>
<dbReference type="PANTHER" id="PTHR21600">
    <property type="entry name" value="MITOCHONDRIAL RNA PSEUDOURIDINE SYNTHASE"/>
    <property type="match status" value="1"/>
</dbReference>
<dbReference type="SUPFAM" id="SSF55120">
    <property type="entry name" value="Pseudouridine synthase"/>
    <property type="match status" value="1"/>
</dbReference>
<gene>
    <name evidence="6" type="ORF">HMPREF9623_00969</name>
</gene>
<dbReference type="Pfam" id="PF00849">
    <property type="entry name" value="PseudoU_synth_2"/>
    <property type="match status" value="1"/>
</dbReference>
<dbReference type="EMBL" id="AGEL01000006">
    <property type="protein sequence ID" value="EHO17370.1"/>
    <property type="molecule type" value="Genomic_DNA"/>
</dbReference>
<comment type="similarity">
    <text evidence="2">Belongs to the pseudouridine synthase RluA family.</text>
</comment>
<dbReference type="GO" id="GO:0009982">
    <property type="term" value="F:pseudouridine synthase activity"/>
    <property type="evidence" value="ECO:0007669"/>
    <property type="project" value="InterPro"/>
</dbReference>
<dbReference type="GO" id="GO:0140098">
    <property type="term" value="F:catalytic activity, acting on RNA"/>
    <property type="evidence" value="ECO:0007669"/>
    <property type="project" value="UniProtKB-ARBA"/>
</dbReference>
<evidence type="ECO:0000256" key="1">
    <source>
        <dbReference type="ARBA" id="ARBA00000073"/>
    </source>
</evidence>
<sequence>MEIIYEDAEVLVAIKPAGVESEEARGLEPDMVNLVRKHLAVGGKGIPYVGLIRRLDKPVTGLMLFGKTPAAAAALSKELKAQKTEKRYRAIVLGKPAEKAGSFTDWILQDKKANLSRIVPAGTAEAKEARLRYRVLRSKFVAGKQVTEVEIELLTGRRHQVRVQFAAHGLPLIGDRKYGSTIAKQETLFCYGGLCLAATGLSFTQPKTRKKLSFTIEPPFKIAP</sequence>
<dbReference type="PANTHER" id="PTHR21600:SF87">
    <property type="entry name" value="RNA PSEUDOURIDYLATE SYNTHASE DOMAIN-CONTAINING PROTEIN 1"/>
    <property type="match status" value="1"/>
</dbReference>